<dbReference type="Gene3D" id="3.40.50.150">
    <property type="entry name" value="Vaccinia Virus protein VP39"/>
    <property type="match status" value="1"/>
</dbReference>
<dbReference type="Proteomes" id="UP001156836">
    <property type="component" value="Unassembled WGS sequence"/>
</dbReference>
<keyword evidence="3 8" id="KW-0489">Methyltransferase</keyword>
<evidence type="ECO:0000259" key="7">
    <source>
        <dbReference type="Pfam" id="PF21239"/>
    </source>
</evidence>
<keyword evidence="9" id="KW-1185">Reference proteome</keyword>
<dbReference type="GO" id="GO:0032259">
    <property type="term" value="P:methylation"/>
    <property type="evidence" value="ECO:0007669"/>
    <property type="project" value="UniProtKB-KW"/>
</dbReference>
<evidence type="ECO:0000256" key="3">
    <source>
        <dbReference type="ARBA" id="ARBA00022603"/>
    </source>
</evidence>
<dbReference type="SUPFAM" id="SSF53335">
    <property type="entry name" value="S-adenosyl-L-methionine-dependent methyltransferases"/>
    <property type="match status" value="1"/>
</dbReference>
<dbReference type="RefSeq" id="WP_018747876.1">
    <property type="nucleotide sequence ID" value="NZ_BSOZ01000003.1"/>
</dbReference>
<dbReference type="PANTHER" id="PTHR37524:SF2">
    <property type="entry name" value="RIBOSOMAL RNA METHYLTRANSFERASE FTSJ DOMAIN-CONTAINING PROTEIN"/>
    <property type="match status" value="1"/>
</dbReference>
<dbReference type="PIRSF" id="PIRSF028774">
    <property type="entry name" value="UCP028774"/>
    <property type="match status" value="1"/>
</dbReference>
<dbReference type="Pfam" id="PF21239">
    <property type="entry name" value="RLMM_N"/>
    <property type="match status" value="1"/>
</dbReference>
<sequence>MSSTLLFYCRPGFENDVRQEWSGRYSEDGRWESGDGYALLHLQQTPPPEALDAANWIFARQVLSVLGQVKLGERDRLSPILALLDTLPAGQRGPWSAAWLEHPDSDAGKPLSGFCRRFTPILEKALGERGLLLDNAKAPRLHLFFTALDQAWIATTDPRHASPWPLGVPRVRMPSEAPSRSTLKLAEAFMTLVPDADDRLKPGMVGVDLGAAPGGWTYQLVARGLKVFAIDNGPMKGNMAIHPHVKHLREDGFRFRPQHPVDWLVCDMVEQPVRIAKLIADWFVQGQTRHAVFNLKLPMKKRWLEIERCFGLIEGALDEAGLRYTLCAKQLYHDREEITCYLALTRSEQARRRRR</sequence>
<evidence type="ECO:0000256" key="1">
    <source>
        <dbReference type="ARBA" id="ARBA00022490"/>
    </source>
</evidence>
<dbReference type="InterPro" id="IPR048646">
    <property type="entry name" value="RlmM_THUMP-like"/>
</dbReference>
<dbReference type="PANTHER" id="PTHR37524">
    <property type="entry name" value="RIBOSOMAL RNA LARGE SUBUNIT METHYLTRANSFERASE M"/>
    <property type="match status" value="1"/>
</dbReference>
<evidence type="ECO:0000313" key="9">
    <source>
        <dbReference type="Proteomes" id="UP001156836"/>
    </source>
</evidence>
<dbReference type="InterPro" id="IPR029063">
    <property type="entry name" value="SAM-dependent_MTases_sf"/>
</dbReference>
<comment type="caution">
    <text evidence="8">The sequence shown here is derived from an EMBL/GenBank/DDBJ whole genome shotgun (WGS) entry which is preliminary data.</text>
</comment>
<dbReference type="InterPro" id="IPR002877">
    <property type="entry name" value="RNA_MeTrfase_FtsJ_dom"/>
</dbReference>
<gene>
    <name evidence="8" type="primary">rlmM</name>
    <name evidence="8" type="ORF">GCM10007860_03490</name>
</gene>
<dbReference type="Gene3D" id="3.30.2300.20">
    <property type="match status" value="1"/>
</dbReference>
<keyword evidence="4" id="KW-0808">Transferase</keyword>
<evidence type="ECO:0000256" key="4">
    <source>
        <dbReference type="ARBA" id="ARBA00022679"/>
    </source>
</evidence>
<keyword evidence="2" id="KW-0698">rRNA processing</keyword>
<dbReference type="Gene3D" id="3.30.70.2810">
    <property type="match status" value="1"/>
</dbReference>
<evidence type="ECO:0000256" key="2">
    <source>
        <dbReference type="ARBA" id="ARBA00022552"/>
    </source>
</evidence>
<dbReference type="Pfam" id="PF01728">
    <property type="entry name" value="FtsJ"/>
    <property type="match status" value="1"/>
</dbReference>
<keyword evidence="5" id="KW-0949">S-adenosyl-L-methionine</keyword>
<proteinExistence type="predicted"/>
<protein>
    <submittedName>
        <fullName evidence="8">Ribosomal RNA large subunit methyltransferase M</fullName>
    </submittedName>
</protein>
<feature type="domain" description="Ribosomal RNA methyltransferase FtsJ" evidence="6">
    <location>
        <begin position="179"/>
        <end position="270"/>
    </location>
</feature>
<accession>A0ABQ6BRR1</accession>
<name>A0ABQ6BRR1_9NEIS</name>
<reference evidence="9" key="1">
    <citation type="journal article" date="2019" name="Int. J. Syst. Evol. Microbiol.">
        <title>The Global Catalogue of Microorganisms (GCM) 10K type strain sequencing project: providing services to taxonomists for standard genome sequencing and annotation.</title>
        <authorList>
            <consortium name="The Broad Institute Genomics Platform"/>
            <consortium name="The Broad Institute Genome Sequencing Center for Infectious Disease"/>
            <person name="Wu L."/>
            <person name="Ma J."/>
        </authorList>
    </citation>
    <scope>NUCLEOTIDE SEQUENCE [LARGE SCALE GENOMIC DNA]</scope>
    <source>
        <strain evidence="9">NBRC 104970</strain>
    </source>
</reference>
<evidence type="ECO:0000256" key="5">
    <source>
        <dbReference type="ARBA" id="ARBA00022691"/>
    </source>
</evidence>
<evidence type="ECO:0000313" key="8">
    <source>
        <dbReference type="EMBL" id="GLS03206.1"/>
    </source>
</evidence>
<organism evidence="8 9">
    <name type="scientific">Chitiniphilus shinanonensis</name>
    <dbReference type="NCBI Taxonomy" id="553088"/>
    <lineage>
        <taxon>Bacteria</taxon>
        <taxon>Pseudomonadati</taxon>
        <taxon>Pseudomonadota</taxon>
        <taxon>Betaproteobacteria</taxon>
        <taxon>Neisseriales</taxon>
        <taxon>Chitinibacteraceae</taxon>
        <taxon>Chitiniphilus</taxon>
    </lineage>
</organism>
<keyword evidence="1" id="KW-0963">Cytoplasm</keyword>
<dbReference type="NCBIfam" id="NF008734">
    <property type="entry name" value="PRK11760.1"/>
    <property type="match status" value="1"/>
</dbReference>
<evidence type="ECO:0000259" key="6">
    <source>
        <dbReference type="Pfam" id="PF01728"/>
    </source>
</evidence>
<feature type="domain" description="Ribosomal RNA large subunit methyltransferase M THUMP-like" evidence="7">
    <location>
        <begin position="75"/>
        <end position="154"/>
    </location>
</feature>
<dbReference type="EMBL" id="BSOZ01000003">
    <property type="protein sequence ID" value="GLS03206.1"/>
    <property type="molecule type" value="Genomic_DNA"/>
</dbReference>
<dbReference type="GO" id="GO:0008168">
    <property type="term" value="F:methyltransferase activity"/>
    <property type="evidence" value="ECO:0007669"/>
    <property type="project" value="UniProtKB-KW"/>
</dbReference>
<dbReference type="InterPro" id="IPR011224">
    <property type="entry name" value="rRNA_MeTrfase_M"/>
</dbReference>